<keyword evidence="5" id="KW-0645">Protease</keyword>
<evidence type="ECO:0000256" key="4">
    <source>
        <dbReference type="ARBA" id="ARBA00022438"/>
    </source>
</evidence>
<dbReference type="EMBL" id="KQ086134">
    <property type="protein sequence ID" value="KLO07529.1"/>
    <property type="molecule type" value="Genomic_DNA"/>
</dbReference>
<dbReference type="SUPFAM" id="SSF53187">
    <property type="entry name" value="Zn-dependent exopeptidases"/>
    <property type="match status" value="1"/>
</dbReference>
<dbReference type="OrthoDB" id="412814at2759"/>
<dbReference type="Pfam" id="PF00883">
    <property type="entry name" value="Peptidase_M17"/>
    <property type="match status" value="1"/>
</dbReference>
<dbReference type="InterPro" id="IPR023042">
    <property type="entry name" value="Peptidase_M17_leu_NH2_pept"/>
</dbReference>
<dbReference type="AlphaFoldDB" id="A0A0H2R6R0"/>
<comment type="similarity">
    <text evidence="2">Belongs to the peptidase M17 family.</text>
</comment>
<dbReference type="InterPro" id="IPR011356">
    <property type="entry name" value="Leucine_aapep/pepB"/>
</dbReference>
<dbReference type="PROSITE" id="PS00631">
    <property type="entry name" value="CYTOSOL_AP"/>
    <property type="match status" value="1"/>
</dbReference>
<keyword evidence="4 8" id="KW-0031">Aminopeptidase</keyword>
<name>A0A0H2R6R0_9AGAM</name>
<sequence>MVVGRAALLLGRTSRRYVHPSAVSFLPQTQFSSRNTSSGSKKLDAFVCVINPTNPSHHVGNLDVGKQWASARTAGSKKALESRVVYGQDGEVAALVSVGADIAKKEALARREAVRRAAGKGVGLLRELAADGNAARVKEVGVSLAGAEEDWHAAAVGAKLALRTFTLKTKKDADPSREISVIPAESNAKEEWTRGSIYAEAQILARELMELPANMLTPTTFCERIRKEAEGLDGVTVTIRDEAWAKEKGMNTFLSVTKGTDEPAKFLEFHYKGAPSSSSSRPLAFVGKGVTFDSGGISLKPGDGMKLMRGDMGGAATVCAAALAIARLKIPIDLVVVTPLCENMPGPSANKPGDIVYAMNGKSVEIDNTDAEGRLILSDALYYTSSTYKPRTLVDVATLTGAMQVALGDAFSGVFSTSDSLWDELHAAGEHEFDRFWRMPLDDEFGPQIWSSNADLCNLGGKPAGSCTAALFLKAFVDGIETTNTKDADGSERKPTVRWAHVDIAGTMEAVRPGPYQPKGMTGRPVRALIEFARRLAQDETRM</sequence>
<dbReference type="GO" id="GO:0070006">
    <property type="term" value="F:metalloaminopeptidase activity"/>
    <property type="evidence" value="ECO:0007669"/>
    <property type="project" value="InterPro"/>
</dbReference>
<evidence type="ECO:0000256" key="1">
    <source>
        <dbReference type="ARBA" id="ARBA00000135"/>
    </source>
</evidence>
<dbReference type="InterPro" id="IPR043472">
    <property type="entry name" value="Macro_dom-like"/>
</dbReference>
<feature type="domain" description="Cytosol aminopeptidase" evidence="7">
    <location>
        <begin position="368"/>
        <end position="375"/>
    </location>
</feature>
<dbReference type="Gene3D" id="3.40.220.10">
    <property type="entry name" value="Leucine Aminopeptidase, subunit E, domain 1"/>
    <property type="match status" value="1"/>
</dbReference>
<keyword evidence="6" id="KW-0378">Hydrolase</keyword>
<organism evidence="8 9">
    <name type="scientific">Schizopora paradoxa</name>
    <dbReference type="NCBI Taxonomy" id="27342"/>
    <lineage>
        <taxon>Eukaryota</taxon>
        <taxon>Fungi</taxon>
        <taxon>Dikarya</taxon>
        <taxon>Basidiomycota</taxon>
        <taxon>Agaricomycotina</taxon>
        <taxon>Agaricomycetes</taxon>
        <taxon>Hymenochaetales</taxon>
        <taxon>Schizoporaceae</taxon>
        <taxon>Schizopora</taxon>
    </lineage>
</organism>
<dbReference type="PANTHER" id="PTHR11963:SF23">
    <property type="entry name" value="CYTOSOL AMINOPEPTIDASE"/>
    <property type="match status" value="1"/>
</dbReference>
<dbReference type="EC" id="3.4.11.1" evidence="3"/>
<evidence type="ECO:0000256" key="6">
    <source>
        <dbReference type="ARBA" id="ARBA00022801"/>
    </source>
</evidence>
<dbReference type="HAMAP" id="MF_00181">
    <property type="entry name" value="Cytosol_peptidase_M17"/>
    <property type="match status" value="1"/>
</dbReference>
<evidence type="ECO:0000313" key="9">
    <source>
        <dbReference type="Proteomes" id="UP000053477"/>
    </source>
</evidence>
<evidence type="ECO:0000256" key="3">
    <source>
        <dbReference type="ARBA" id="ARBA00012565"/>
    </source>
</evidence>
<comment type="catalytic activity">
    <reaction evidence="1">
        <text>Release of an N-terminal amino acid, Xaa-|-Yaa-, in which Xaa is preferably Leu, but may be other amino acids including Pro although not Arg or Lys, and Yaa may be Pro. Amino acid amides and methyl esters are also readily hydrolyzed, but rates on arylamides are exceedingly low.</text>
        <dbReference type="EC" id="3.4.11.1"/>
    </reaction>
</comment>
<evidence type="ECO:0000256" key="2">
    <source>
        <dbReference type="ARBA" id="ARBA00009528"/>
    </source>
</evidence>
<protein>
    <recommendedName>
        <fullName evidence="3">leucyl aminopeptidase</fullName>
        <ecNumber evidence="3">3.4.11.1</ecNumber>
    </recommendedName>
</protein>
<dbReference type="STRING" id="27342.A0A0H2R6R0"/>
<evidence type="ECO:0000256" key="5">
    <source>
        <dbReference type="ARBA" id="ARBA00022670"/>
    </source>
</evidence>
<dbReference type="Gene3D" id="3.40.630.10">
    <property type="entry name" value="Zn peptidases"/>
    <property type="match status" value="1"/>
</dbReference>
<accession>A0A0H2R6R0</accession>
<keyword evidence="9" id="KW-1185">Reference proteome</keyword>
<reference evidence="8 9" key="1">
    <citation type="submission" date="2015-04" db="EMBL/GenBank/DDBJ databases">
        <title>Complete genome sequence of Schizopora paradoxa KUC8140, a cosmopolitan wood degrader in East Asia.</title>
        <authorList>
            <consortium name="DOE Joint Genome Institute"/>
            <person name="Min B."/>
            <person name="Park H."/>
            <person name="Jang Y."/>
            <person name="Kim J.-J."/>
            <person name="Kim K.H."/>
            <person name="Pangilinan J."/>
            <person name="Lipzen A."/>
            <person name="Riley R."/>
            <person name="Grigoriev I.V."/>
            <person name="Spatafora J.W."/>
            <person name="Choi I.-G."/>
        </authorList>
    </citation>
    <scope>NUCLEOTIDE SEQUENCE [LARGE SCALE GENOMIC DNA]</scope>
    <source>
        <strain evidence="8 9">KUC8140</strain>
    </source>
</reference>
<dbReference type="CDD" id="cd00433">
    <property type="entry name" value="Peptidase_M17"/>
    <property type="match status" value="1"/>
</dbReference>
<dbReference type="InterPro" id="IPR000819">
    <property type="entry name" value="Peptidase_M17_C"/>
</dbReference>
<dbReference type="GO" id="GO:0006508">
    <property type="term" value="P:proteolysis"/>
    <property type="evidence" value="ECO:0007669"/>
    <property type="project" value="UniProtKB-KW"/>
</dbReference>
<dbReference type="Proteomes" id="UP000053477">
    <property type="component" value="Unassembled WGS sequence"/>
</dbReference>
<dbReference type="PRINTS" id="PR00481">
    <property type="entry name" value="LAMNOPPTDASE"/>
</dbReference>
<evidence type="ECO:0000259" key="7">
    <source>
        <dbReference type="PROSITE" id="PS00631"/>
    </source>
</evidence>
<dbReference type="InParanoid" id="A0A0H2R6R0"/>
<dbReference type="FunCoup" id="A0A0H2R6R0">
    <property type="interactions" value="391"/>
</dbReference>
<evidence type="ECO:0000313" key="8">
    <source>
        <dbReference type="EMBL" id="KLO07529.1"/>
    </source>
</evidence>
<dbReference type="GO" id="GO:0030145">
    <property type="term" value="F:manganese ion binding"/>
    <property type="evidence" value="ECO:0007669"/>
    <property type="project" value="InterPro"/>
</dbReference>
<dbReference type="PANTHER" id="PTHR11963">
    <property type="entry name" value="LEUCINE AMINOPEPTIDASE-RELATED"/>
    <property type="match status" value="1"/>
</dbReference>
<dbReference type="GO" id="GO:0005737">
    <property type="term" value="C:cytoplasm"/>
    <property type="evidence" value="ECO:0007669"/>
    <property type="project" value="InterPro"/>
</dbReference>
<gene>
    <name evidence="8" type="ORF">SCHPADRAFT_1001603</name>
</gene>
<proteinExistence type="inferred from homology"/>